<dbReference type="InterPro" id="IPR036412">
    <property type="entry name" value="HAD-like_sf"/>
</dbReference>
<dbReference type="RefSeq" id="WP_014269701.1">
    <property type="nucleotide sequence ID" value="NC_016633.1"/>
</dbReference>
<dbReference type="GO" id="GO:0000287">
    <property type="term" value="F:magnesium ion binding"/>
    <property type="evidence" value="ECO:0007669"/>
    <property type="project" value="TreeGrafter"/>
</dbReference>
<dbReference type="GO" id="GO:0016791">
    <property type="term" value="F:phosphatase activity"/>
    <property type="evidence" value="ECO:0007669"/>
    <property type="project" value="TreeGrafter"/>
</dbReference>
<dbReference type="HOGENOM" id="CLU_044146_1_3_12"/>
<dbReference type="EMBL" id="CP003155">
    <property type="protein sequence ID" value="AEV28852.1"/>
    <property type="molecule type" value="Genomic_DNA"/>
</dbReference>
<keyword evidence="2" id="KW-1185">Reference proteome</keyword>
<dbReference type="Pfam" id="PF08282">
    <property type="entry name" value="Hydrolase_3"/>
    <property type="match status" value="1"/>
</dbReference>
<dbReference type="PANTHER" id="PTHR10000">
    <property type="entry name" value="PHOSPHOSERINE PHOSPHATASE"/>
    <property type="match status" value="1"/>
</dbReference>
<dbReference type="SUPFAM" id="SSF56784">
    <property type="entry name" value="HAD-like"/>
    <property type="match status" value="1"/>
</dbReference>
<accession>G8QRR9</accession>
<dbReference type="KEGG" id="sgp:SpiGrapes_1028"/>
<protein>
    <submittedName>
        <fullName evidence="1">HAD-superfamily hydrolase, subfamily IIB</fullName>
    </submittedName>
</protein>
<dbReference type="InterPro" id="IPR023214">
    <property type="entry name" value="HAD_sf"/>
</dbReference>
<dbReference type="SFLD" id="SFLDG01140">
    <property type="entry name" value="C2.B:_Phosphomannomutase_and_P"/>
    <property type="match status" value="1"/>
</dbReference>
<dbReference type="Proteomes" id="UP000005632">
    <property type="component" value="Chromosome"/>
</dbReference>
<dbReference type="InterPro" id="IPR006379">
    <property type="entry name" value="HAD-SF_hydro_IIB"/>
</dbReference>
<dbReference type="eggNOG" id="COG0561">
    <property type="taxonomic scope" value="Bacteria"/>
</dbReference>
<dbReference type="STRING" id="158190.SpiGrapes_1028"/>
<dbReference type="SFLD" id="SFLDG01144">
    <property type="entry name" value="C2.B.4:_PGP_Like"/>
    <property type="match status" value="1"/>
</dbReference>
<gene>
    <name evidence="1" type="ordered locus">SpiGrapes_1028</name>
</gene>
<dbReference type="NCBIfam" id="TIGR00099">
    <property type="entry name" value="Cof-subfamily"/>
    <property type="match status" value="1"/>
</dbReference>
<dbReference type="CDD" id="cd07516">
    <property type="entry name" value="HAD_Pase"/>
    <property type="match status" value="1"/>
</dbReference>
<dbReference type="Gene3D" id="3.40.50.1000">
    <property type="entry name" value="HAD superfamily/HAD-like"/>
    <property type="match status" value="1"/>
</dbReference>
<organism evidence="1 2">
    <name type="scientific">Sphaerochaeta pleomorpha (strain ATCC BAA-1885 / DSM 22778 / Grapes)</name>
    <dbReference type="NCBI Taxonomy" id="158190"/>
    <lineage>
        <taxon>Bacteria</taxon>
        <taxon>Pseudomonadati</taxon>
        <taxon>Spirochaetota</taxon>
        <taxon>Spirochaetia</taxon>
        <taxon>Spirochaetales</taxon>
        <taxon>Sphaerochaetaceae</taxon>
        <taxon>Sphaerochaeta</taxon>
    </lineage>
</organism>
<dbReference type="PANTHER" id="PTHR10000:SF8">
    <property type="entry name" value="HAD SUPERFAMILY HYDROLASE-LIKE, TYPE 3"/>
    <property type="match status" value="1"/>
</dbReference>
<dbReference type="AlphaFoldDB" id="G8QRR9"/>
<dbReference type="InterPro" id="IPR000150">
    <property type="entry name" value="Cof"/>
</dbReference>
<sequence length="268" mass="29234">MFDCKLICTDIDGTLLNSEHRISEENKKAIQLAVSKNILVSLVSGRIAGSLAVLQRELGITGPLGCYSGSLVLDGEEILASHPITNDQARRILASLASSGLQAIIFGKDQWFIDTRGKWHDKEANVSQYPGKVCNFASLLDTWDKEGKTPYKILCMSEDTTLVQEAELRLHPLFSCELNIFRSSPHYLEISAKGIDKGHAVHAICKKYGFSPSQVMAVGDFYNDLGMFREAGYSVAMGNAPSDIKSQADTVTLSNNEHGLAVAIQAIL</sequence>
<keyword evidence="1" id="KW-0378">Hydrolase</keyword>
<proteinExistence type="predicted"/>
<dbReference type="Gene3D" id="3.30.1240.10">
    <property type="match status" value="1"/>
</dbReference>
<evidence type="ECO:0000313" key="2">
    <source>
        <dbReference type="Proteomes" id="UP000005632"/>
    </source>
</evidence>
<dbReference type="GO" id="GO:0005829">
    <property type="term" value="C:cytosol"/>
    <property type="evidence" value="ECO:0007669"/>
    <property type="project" value="TreeGrafter"/>
</dbReference>
<reference evidence="1 2" key="1">
    <citation type="submission" date="2011-11" db="EMBL/GenBank/DDBJ databases">
        <title>Complete sequence of Spirochaeta sp. grapes.</title>
        <authorList>
            <consortium name="US DOE Joint Genome Institute"/>
            <person name="Lucas S."/>
            <person name="Han J."/>
            <person name="Lapidus A."/>
            <person name="Cheng J.-F."/>
            <person name="Goodwin L."/>
            <person name="Pitluck S."/>
            <person name="Peters L."/>
            <person name="Ovchinnikova G."/>
            <person name="Munk A.C."/>
            <person name="Detter J.C."/>
            <person name="Han C."/>
            <person name="Tapia R."/>
            <person name="Land M."/>
            <person name="Hauser L."/>
            <person name="Kyrpides N."/>
            <person name="Ivanova N."/>
            <person name="Pagani I."/>
            <person name="Ritalahtilisa K."/>
            <person name="Loeffler F."/>
            <person name="Woyke T."/>
        </authorList>
    </citation>
    <scope>NUCLEOTIDE SEQUENCE [LARGE SCALE GENOMIC DNA]</scope>
    <source>
        <strain evidence="2">ATCC BAA-1885 / DSM 22778 / Grapes</strain>
    </source>
</reference>
<dbReference type="NCBIfam" id="TIGR01484">
    <property type="entry name" value="HAD-SF-IIB"/>
    <property type="match status" value="1"/>
</dbReference>
<evidence type="ECO:0000313" key="1">
    <source>
        <dbReference type="EMBL" id="AEV28852.1"/>
    </source>
</evidence>
<dbReference type="SFLD" id="SFLDS00003">
    <property type="entry name" value="Haloacid_Dehalogenase"/>
    <property type="match status" value="1"/>
</dbReference>
<name>G8QRR9_SPHPG</name>
<dbReference type="PROSITE" id="PS01228">
    <property type="entry name" value="COF_1"/>
    <property type="match status" value="1"/>
</dbReference>